<dbReference type="GeneID" id="98143341"/>
<accession>A0ABR4M1R7</accession>
<sequence>MLPEHKLVGERWWWSGCSLGRGFILLCSQETGNFANIWFPYFVLVVLLLLMSMQPKQILQATPFSLYLLYNCRSTIACCRKFDDVVNVLLTDGRLSVEISKKEVQEWVKDASSINQESVPTIHWQARSTDAVASKASDFLSAHSNNRSWPLGLATFTSEAVTTRASLLKFEQMGDQS</sequence>
<keyword evidence="3" id="KW-1185">Reference proteome</keyword>
<organism evidence="2 3">
    <name type="scientific">Aspergillus lucknowensis</name>
    <dbReference type="NCBI Taxonomy" id="176173"/>
    <lineage>
        <taxon>Eukaryota</taxon>
        <taxon>Fungi</taxon>
        <taxon>Dikarya</taxon>
        <taxon>Ascomycota</taxon>
        <taxon>Pezizomycotina</taxon>
        <taxon>Eurotiomycetes</taxon>
        <taxon>Eurotiomycetidae</taxon>
        <taxon>Eurotiales</taxon>
        <taxon>Aspergillaceae</taxon>
        <taxon>Aspergillus</taxon>
        <taxon>Aspergillus subgen. Nidulantes</taxon>
    </lineage>
</organism>
<keyword evidence="1" id="KW-0812">Transmembrane</keyword>
<evidence type="ECO:0000313" key="3">
    <source>
        <dbReference type="Proteomes" id="UP001610432"/>
    </source>
</evidence>
<dbReference type="RefSeq" id="XP_070889737.1">
    <property type="nucleotide sequence ID" value="XM_071028269.1"/>
</dbReference>
<dbReference type="Proteomes" id="UP001610432">
    <property type="component" value="Unassembled WGS sequence"/>
</dbReference>
<reference evidence="2 3" key="1">
    <citation type="submission" date="2024-07" db="EMBL/GenBank/DDBJ databases">
        <title>Section-level genome sequencing and comparative genomics of Aspergillus sections Usti and Cavernicolus.</title>
        <authorList>
            <consortium name="Lawrence Berkeley National Laboratory"/>
            <person name="Nybo J.L."/>
            <person name="Vesth T.C."/>
            <person name="Theobald S."/>
            <person name="Frisvad J.C."/>
            <person name="Larsen T.O."/>
            <person name="Kjaerboelling I."/>
            <person name="Rothschild-Mancinelli K."/>
            <person name="Lyhne E.K."/>
            <person name="Kogle M.E."/>
            <person name="Barry K."/>
            <person name="Clum A."/>
            <person name="Na H."/>
            <person name="Ledsgaard L."/>
            <person name="Lin J."/>
            <person name="Lipzen A."/>
            <person name="Kuo A."/>
            <person name="Riley R."/>
            <person name="Mondo S."/>
            <person name="Labutti K."/>
            <person name="Haridas S."/>
            <person name="Pangalinan J."/>
            <person name="Salamov A.A."/>
            <person name="Simmons B.A."/>
            <person name="Magnuson J.K."/>
            <person name="Chen J."/>
            <person name="Drula E."/>
            <person name="Henrissat B."/>
            <person name="Wiebenga A."/>
            <person name="Lubbers R.J."/>
            <person name="Gomes A.C."/>
            <person name="Macurrencykelacurrency M.R."/>
            <person name="Stajich J."/>
            <person name="Grigoriev I.V."/>
            <person name="Mortensen U.H."/>
            <person name="De Vries R.P."/>
            <person name="Baker S.E."/>
            <person name="Andersen M.R."/>
        </authorList>
    </citation>
    <scope>NUCLEOTIDE SEQUENCE [LARGE SCALE GENOMIC DNA]</scope>
    <source>
        <strain evidence="2 3">CBS 449.75</strain>
    </source>
</reference>
<name>A0ABR4M1R7_9EURO</name>
<evidence type="ECO:0000256" key="1">
    <source>
        <dbReference type="SAM" id="Phobius"/>
    </source>
</evidence>
<dbReference type="EMBL" id="JBFXLQ010000005">
    <property type="protein sequence ID" value="KAL2870758.1"/>
    <property type="molecule type" value="Genomic_DNA"/>
</dbReference>
<comment type="caution">
    <text evidence="2">The sequence shown here is derived from an EMBL/GenBank/DDBJ whole genome shotgun (WGS) entry which is preliminary data.</text>
</comment>
<proteinExistence type="predicted"/>
<keyword evidence="1" id="KW-1133">Transmembrane helix</keyword>
<feature type="transmembrane region" description="Helical" evidence="1">
    <location>
        <begin position="35"/>
        <end position="53"/>
    </location>
</feature>
<gene>
    <name evidence="2" type="ORF">BJX67DRAFT_344517</name>
</gene>
<evidence type="ECO:0000313" key="2">
    <source>
        <dbReference type="EMBL" id="KAL2870758.1"/>
    </source>
</evidence>
<protein>
    <submittedName>
        <fullName evidence="2">Uncharacterized protein</fullName>
    </submittedName>
</protein>
<keyword evidence="1" id="KW-0472">Membrane</keyword>